<name>A0A815PC38_ADIRI</name>
<sequence length="197" mass="22672">MIFHSRLHLLSKSRLALGLFLCSILINLYQFLYQSSNCSYLCSYKSILGKNQLTFDNSHNVPHYSEFICPQNFRNLADWVYGWPEDVFEERLEITTDKGYHIGPCLVSGSIIYVKTDYLEKFFSKVYPYLNNQFVLITGQSDASSPGRYLSYLDTHDSKIIHWFGQNSEIYASQNGKFTPIPIGKVNALPTGNLSYF</sequence>
<evidence type="ECO:0000313" key="4">
    <source>
        <dbReference type="Proteomes" id="UP000663852"/>
    </source>
</evidence>
<keyword evidence="3" id="KW-1185">Reference proteome</keyword>
<comment type="caution">
    <text evidence="1">The sequence shown here is derived from an EMBL/GenBank/DDBJ whole genome shotgun (WGS) entry which is preliminary data.</text>
</comment>
<protein>
    <submittedName>
        <fullName evidence="1">Uncharacterized protein</fullName>
    </submittedName>
</protein>
<dbReference type="EMBL" id="CAJNOJ010000433">
    <property type="protein sequence ID" value="CAF1446812.1"/>
    <property type="molecule type" value="Genomic_DNA"/>
</dbReference>
<evidence type="ECO:0000313" key="3">
    <source>
        <dbReference type="Proteomes" id="UP000663828"/>
    </source>
</evidence>
<dbReference type="AlphaFoldDB" id="A0A815PC38"/>
<dbReference type="Proteomes" id="UP000663828">
    <property type="component" value="Unassembled WGS sequence"/>
</dbReference>
<gene>
    <name evidence="1" type="ORF">EDS130_LOCUS39262</name>
    <name evidence="2" type="ORF">XAT740_LOCUS48743</name>
</gene>
<dbReference type="EMBL" id="CAJNOR010007055">
    <property type="protein sequence ID" value="CAF1609649.1"/>
    <property type="molecule type" value="Genomic_DNA"/>
</dbReference>
<dbReference type="Proteomes" id="UP000663852">
    <property type="component" value="Unassembled WGS sequence"/>
</dbReference>
<accession>A0A815PC38</accession>
<proteinExistence type="predicted"/>
<reference evidence="1" key="1">
    <citation type="submission" date="2021-02" db="EMBL/GenBank/DDBJ databases">
        <authorList>
            <person name="Nowell W R."/>
        </authorList>
    </citation>
    <scope>NUCLEOTIDE SEQUENCE</scope>
</reference>
<dbReference type="OrthoDB" id="9974158at2759"/>
<evidence type="ECO:0000313" key="2">
    <source>
        <dbReference type="EMBL" id="CAF1609649.1"/>
    </source>
</evidence>
<organism evidence="1 4">
    <name type="scientific">Adineta ricciae</name>
    <name type="common">Rotifer</name>
    <dbReference type="NCBI Taxonomy" id="249248"/>
    <lineage>
        <taxon>Eukaryota</taxon>
        <taxon>Metazoa</taxon>
        <taxon>Spiralia</taxon>
        <taxon>Gnathifera</taxon>
        <taxon>Rotifera</taxon>
        <taxon>Eurotatoria</taxon>
        <taxon>Bdelloidea</taxon>
        <taxon>Adinetida</taxon>
        <taxon>Adinetidae</taxon>
        <taxon>Adineta</taxon>
    </lineage>
</organism>
<evidence type="ECO:0000313" key="1">
    <source>
        <dbReference type="EMBL" id="CAF1446812.1"/>
    </source>
</evidence>